<dbReference type="AlphaFoldDB" id="A0A6H1Z737"/>
<sequence>MDCLAECRAFYKSDVLPVYQGHFSPKQKLKVMSIFVPFLLDCKKGEWCGKTYSKIKKIIWEVQQHGKERPGGNDQGTAD</sequence>
<organism evidence="1">
    <name type="scientific">viral metagenome</name>
    <dbReference type="NCBI Taxonomy" id="1070528"/>
    <lineage>
        <taxon>unclassified sequences</taxon>
        <taxon>metagenomes</taxon>
        <taxon>organismal metagenomes</taxon>
    </lineage>
</organism>
<accession>A0A6H1Z737</accession>
<dbReference type="EMBL" id="MT141874">
    <property type="protein sequence ID" value="QJA71450.1"/>
    <property type="molecule type" value="Genomic_DNA"/>
</dbReference>
<protein>
    <submittedName>
        <fullName evidence="1">Uncharacterized protein</fullName>
    </submittedName>
</protein>
<evidence type="ECO:0000313" key="2">
    <source>
        <dbReference type="EMBL" id="QJA71450.1"/>
    </source>
</evidence>
<evidence type="ECO:0000313" key="1">
    <source>
        <dbReference type="EMBL" id="QJA43271.1"/>
    </source>
</evidence>
<reference evidence="1" key="1">
    <citation type="submission" date="2020-03" db="EMBL/GenBank/DDBJ databases">
        <title>The deep terrestrial virosphere.</title>
        <authorList>
            <person name="Holmfeldt K."/>
            <person name="Nilsson E."/>
            <person name="Simone D."/>
            <person name="Lopez-Fernandez M."/>
            <person name="Wu X."/>
            <person name="de Brujin I."/>
            <person name="Lundin D."/>
            <person name="Andersson A."/>
            <person name="Bertilsson S."/>
            <person name="Dopson M."/>
        </authorList>
    </citation>
    <scope>NUCLEOTIDE SEQUENCE</scope>
    <source>
        <strain evidence="2">MM415A03175</strain>
        <strain evidence="1">MM415B01989</strain>
    </source>
</reference>
<name>A0A6H1Z737_9ZZZZ</name>
<gene>
    <name evidence="2" type="ORF">MM415A03175_0010</name>
    <name evidence="1" type="ORF">MM415B01989_0020</name>
</gene>
<dbReference type="EMBL" id="MT141181">
    <property type="protein sequence ID" value="QJA43271.1"/>
    <property type="molecule type" value="Genomic_DNA"/>
</dbReference>
<proteinExistence type="predicted"/>